<dbReference type="InParanoid" id="A0A409VSE9"/>
<comment type="caution">
    <text evidence="1">The sequence shown here is derived from an EMBL/GenBank/DDBJ whole genome shotgun (WGS) entry which is preliminary data.</text>
</comment>
<reference evidence="1 2" key="1">
    <citation type="journal article" date="2018" name="Evol. Lett.">
        <title>Horizontal gene cluster transfer increased hallucinogenic mushroom diversity.</title>
        <authorList>
            <person name="Reynolds H.T."/>
            <person name="Vijayakumar V."/>
            <person name="Gluck-Thaler E."/>
            <person name="Korotkin H.B."/>
            <person name="Matheny P.B."/>
            <person name="Slot J.C."/>
        </authorList>
    </citation>
    <scope>NUCLEOTIDE SEQUENCE [LARGE SCALE GENOMIC DNA]</scope>
    <source>
        <strain evidence="1 2">SRW20</strain>
    </source>
</reference>
<protein>
    <submittedName>
        <fullName evidence="1">Uncharacterized protein</fullName>
    </submittedName>
</protein>
<dbReference type="Proteomes" id="UP000284706">
    <property type="component" value="Unassembled WGS sequence"/>
</dbReference>
<name>A0A409VSE9_9AGAR</name>
<evidence type="ECO:0000313" key="1">
    <source>
        <dbReference type="EMBL" id="PPQ69210.1"/>
    </source>
</evidence>
<accession>A0A409VSE9</accession>
<proteinExistence type="predicted"/>
<dbReference type="AlphaFoldDB" id="A0A409VSE9"/>
<organism evidence="1 2">
    <name type="scientific">Gymnopilus dilepis</name>
    <dbReference type="NCBI Taxonomy" id="231916"/>
    <lineage>
        <taxon>Eukaryota</taxon>
        <taxon>Fungi</taxon>
        <taxon>Dikarya</taxon>
        <taxon>Basidiomycota</taxon>
        <taxon>Agaricomycotina</taxon>
        <taxon>Agaricomycetes</taxon>
        <taxon>Agaricomycetidae</taxon>
        <taxon>Agaricales</taxon>
        <taxon>Agaricineae</taxon>
        <taxon>Hymenogastraceae</taxon>
        <taxon>Gymnopilus</taxon>
    </lineage>
</organism>
<keyword evidence="2" id="KW-1185">Reference proteome</keyword>
<sequence>MSFQGNQVTGRGINTQGNLWESFIDNNGGHGYCYINQDGSWFQRNTNGSKTFDNGRGFLQYTSPSGGTIIWHYSNSS</sequence>
<gene>
    <name evidence="1" type="ORF">CVT26_003650</name>
</gene>
<evidence type="ECO:0000313" key="2">
    <source>
        <dbReference type="Proteomes" id="UP000284706"/>
    </source>
</evidence>
<dbReference type="OrthoDB" id="5415522at2759"/>
<dbReference type="STRING" id="231916.A0A409VSE9"/>
<dbReference type="EMBL" id="NHYE01005578">
    <property type="protein sequence ID" value="PPQ69210.1"/>
    <property type="molecule type" value="Genomic_DNA"/>
</dbReference>